<evidence type="ECO:0000313" key="2">
    <source>
        <dbReference type="EMBL" id="MCB5227919.1"/>
    </source>
</evidence>
<evidence type="ECO:0000256" key="1">
    <source>
        <dbReference type="ARBA" id="ARBA00005367"/>
    </source>
</evidence>
<organism evidence="2 3">
    <name type="scientific">Alishewanella maricola</name>
    <dbReference type="NCBI Taxonomy" id="2795740"/>
    <lineage>
        <taxon>Bacteria</taxon>
        <taxon>Pseudomonadati</taxon>
        <taxon>Pseudomonadota</taxon>
        <taxon>Gammaproteobacteria</taxon>
        <taxon>Alteromonadales</taxon>
        <taxon>Alteromonadaceae</taxon>
        <taxon>Alishewanella</taxon>
    </lineage>
</organism>
<sequence length="129" mass="14780">MEYDFTYDRATRQFSLKLSAEHDVLARFLLDEFGQQASAYQPLLSQLQALKAYDTLRFQGKEYLLEVEHAEVTLRHNTLFYEAGDTPQQTSAELDEEALSLDDHGMQTQCGLEDLVKLLQAWQQFLSGG</sequence>
<dbReference type="Pfam" id="PF06062">
    <property type="entry name" value="UPF0231"/>
    <property type="match status" value="1"/>
</dbReference>
<comment type="similarity">
    <text evidence="1">Belongs to the UPF0231 family.</text>
</comment>
<evidence type="ECO:0000313" key="3">
    <source>
        <dbReference type="Proteomes" id="UP000633814"/>
    </source>
</evidence>
<gene>
    <name evidence="2" type="ORF">JAO78_013960</name>
</gene>
<dbReference type="RefSeq" id="WP_226751982.1">
    <property type="nucleotide sequence ID" value="NZ_JAEINI020000011.1"/>
</dbReference>
<dbReference type="Proteomes" id="UP000633814">
    <property type="component" value="Unassembled WGS sequence"/>
</dbReference>
<keyword evidence="3" id="KW-1185">Reference proteome</keyword>
<comment type="caution">
    <text evidence="2">The sequence shown here is derived from an EMBL/GenBank/DDBJ whole genome shotgun (WGS) entry which is preliminary data.</text>
</comment>
<proteinExistence type="inferred from homology"/>
<reference evidence="2 3" key="1">
    <citation type="submission" date="2021-10" db="EMBL/GenBank/DDBJ databases">
        <title>Alishewanella koreense sp. nov. isolated from seawater of southwestern coast in South Korea and the proposal for the reclassification of Rheinheimera perlucida and Rheinheimera tuosuensis as Arsukibacterium perlucida and Arsukibacterium tuosuensis.</title>
        <authorList>
            <person name="Kim K.H."/>
            <person name="Ruan W."/>
            <person name="Kim K.R."/>
            <person name="Baek J.H."/>
            <person name="Jeon C.O."/>
        </authorList>
    </citation>
    <scope>NUCLEOTIDE SEQUENCE [LARGE SCALE GENOMIC DNA]</scope>
    <source>
        <strain evidence="2 3">16-MA</strain>
    </source>
</reference>
<accession>A0ABS8C6F1</accession>
<protein>
    <submittedName>
        <fullName evidence="2">YacL family protein</fullName>
    </submittedName>
</protein>
<dbReference type="InterPro" id="IPR008249">
    <property type="entry name" value="UPF0231"/>
</dbReference>
<dbReference type="EMBL" id="JAEINI020000011">
    <property type="protein sequence ID" value="MCB5227919.1"/>
    <property type="molecule type" value="Genomic_DNA"/>
</dbReference>
<name>A0ABS8C6F1_9ALTE</name>